<dbReference type="Pfam" id="PF03992">
    <property type="entry name" value="ABM"/>
    <property type="match status" value="1"/>
</dbReference>
<dbReference type="PANTHER" id="PTHR33336:SF3">
    <property type="entry name" value="ABM DOMAIN-CONTAINING PROTEIN"/>
    <property type="match status" value="1"/>
</dbReference>
<accession>T0IX86</accession>
<feature type="domain" description="ABM" evidence="1">
    <location>
        <begin position="10"/>
        <end position="98"/>
    </location>
</feature>
<dbReference type="PATRIC" id="fig|1096930.3.peg.1857"/>
<comment type="caution">
    <text evidence="2">The sequence shown here is derived from an EMBL/GenBank/DDBJ whole genome shotgun (WGS) entry which is preliminary data.</text>
</comment>
<dbReference type="InterPro" id="IPR007138">
    <property type="entry name" value="ABM_dom"/>
</dbReference>
<gene>
    <name evidence="2" type="ORF">L284_09350</name>
</gene>
<dbReference type="Gene3D" id="3.30.70.100">
    <property type="match status" value="1"/>
</dbReference>
<dbReference type="eggNOG" id="COG1359">
    <property type="taxonomic scope" value="Bacteria"/>
</dbReference>
<dbReference type="InterPro" id="IPR050744">
    <property type="entry name" value="AI-2_Isomerase_LsrG"/>
</dbReference>
<dbReference type="PROSITE" id="PS51725">
    <property type="entry name" value="ABM"/>
    <property type="match status" value="1"/>
</dbReference>
<proteinExistence type="predicted"/>
<evidence type="ECO:0000313" key="2">
    <source>
        <dbReference type="EMBL" id="EQB16495.1"/>
    </source>
</evidence>
<evidence type="ECO:0000259" key="1">
    <source>
        <dbReference type="PROSITE" id="PS51725"/>
    </source>
</evidence>
<sequence length="103" mass="11044">MTETDSSTVVHLVARLVPRPGKADELAEAITDLLPQVRAEPGCIAYIAHESRDDPGVIVMIEAWANQAALDAHAAAPAFTGLAARFDSLLTEPPTLERLTRLD</sequence>
<dbReference type="InterPro" id="IPR011008">
    <property type="entry name" value="Dimeric_a/b-barrel"/>
</dbReference>
<organism evidence="2 3">
    <name type="scientific">Novosphingobium lindaniclasticum LE124</name>
    <dbReference type="NCBI Taxonomy" id="1096930"/>
    <lineage>
        <taxon>Bacteria</taxon>
        <taxon>Pseudomonadati</taxon>
        <taxon>Pseudomonadota</taxon>
        <taxon>Alphaproteobacteria</taxon>
        <taxon>Sphingomonadales</taxon>
        <taxon>Sphingomonadaceae</taxon>
        <taxon>Novosphingobium</taxon>
    </lineage>
</organism>
<dbReference type="OrthoDB" id="287932at2"/>
<dbReference type="RefSeq" id="WP_021233761.1">
    <property type="nucleotide sequence ID" value="NZ_ATHL01000067.1"/>
</dbReference>
<dbReference type="SUPFAM" id="SSF54909">
    <property type="entry name" value="Dimeric alpha+beta barrel"/>
    <property type="match status" value="1"/>
</dbReference>
<dbReference type="EMBL" id="ATHL01000067">
    <property type="protein sequence ID" value="EQB16495.1"/>
    <property type="molecule type" value="Genomic_DNA"/>
</dbReference>
<evidence type="ECO:0000313" key="3">
    <source>
        <dbReference type="Proteomes" id="UP000015527"/>
    </source>
</evidence>
<reference evidence="2 3" key="1">
    <citation type="journal article" date="2013" name="Genome Announc.">
        <title>Genome Sequence of Novosphingobium lindaniclasticum LE124T, Isolated from a Hexachlorocyclohexane Dumpsite.</title>
        <authorList>
            <person name="Saxena A."/>
            <person name="Nayyar N."/>
            <person name="Sangwan N."/>
            <person name="Kumari R."/>
            <person name="Khurana J.P."/>
            <person name="Lal R."/>
        </authorList>
    </citation>
    <scope>NUCLEOTIDE SEQUENCE [LARGE SCALE GENOMIC DNA]</scope>
    <source>
        <strain evidence="2 3">LE124</strain>
    </source>
</reference>
<keyword evidence="3" id="KW-1185">Reference proteome</keyword>
<protein>
    <recommendedName>
        <fullName evidence="1">ABM domain-containing protein</fullName>
    </recommendedName>
</protein>
<name>T0IX86_9SPHN</name>
<dbReference type="PANTHER" id="PTHR33336">
    <property type="entry name" value="QUINOL MONOOXYGENASE YGIN-RELATED"/>
    <property type="match status" value="1"/>
</dbReference>
<dbReference type="GO" id="GO:0003824">
    <property type="term" value="F:catalytic activity"/>
    <property type="evidence" value="ECO:0007669"/>
    <property type="project" value="TreeGrafter"/>
</dbReference>
<dbReference type="Proteomes" id="UP000015527">
    <property type="component" value="Unassembled WGS sequence"/>
</dbReference>
<dbReference type="AlphaFoldDB" id="T0IX86"/>